<keyword evidence="4" id="KW-1185">Reference proteome</keyword>
<name>A0A9P7VA26_9ASCO</name>
<dbReference type="RefSeq" id="XP_043049666.1">
    <property type="nucleotide sequence ID" value="XM_043195493.1"/>
</dbReference>
<dbReference type="Proteomes" id="UP000790833">
    <property type="component" value="Unassembled WGS sequence"/>
</dbReference>
<accession>A0A9P7VA26</accession>
<sequence length="622" mass="69567">MNGFESVNLDSTVLDEGRKESASTTSDEEDLIPHDFITSEPISESSDSHVIPGGLTDSDEDSHEYSHEYSEDSRLNLIDDLLTSTVSNDASMADPSVILDFPKPPNITHSGENMVQFMLSKCQSLQQELIDTTRLQDVYINEGNDNLDQTRLRIQTCLTKLSEAYCSLHELYQRERNYVTATYASFNQWDQRRAKLLAKISDIKSTSSKYGNKLASLLDDSITVDNEIAELESKLSSLRNKKLVLNAEINSTSSVLESKTSKHVTMFRDLDQMGYEALFSFLNELGVSEGQIHNIIDYATVDVTFMNKYKASSKKAQELAQSNDTIKGSASNANSNSKSKPTSLPPPPSTPLSPYEKGFAKGSNSSKKIRNRVLAIFQTYLPNDKHQQYQSTDHQLSSSVPHIPKTNELQVDDEQNTISTKLNLEPILLLLKHKEQALQDLDLQASKIAANYHQCEKAWSDLQLVLALQERKLLSYLEASTNMQADGVKNTTVSIIETSINQIQSTLERNNFKEFDPTLKLAIVNEIRALIAAINLVANVDLSNSLASLARVGISEEWLLNDHKSQHQYTNLRAHEESTTISNDLTYFGIPLVNNLVMNTNDRDLVPSETFLVGTSKQIKKE</sequence>
<dbReference type="AlphaFoldDB" id="A0A9P7VA26"/>
<gene>
    <name evidence="3" type="ORF">KQ657_004827</name>
</gene>
<evidence type="ECO:0000313" key="4">
    <source>
        <dbReference type="Proteomes" id="UP000790833"/>
    </source>
</evidence>
<feature type="coiled-coil region" evidence="1">
    <location>
        <begin position="221"/>
        <end position="248"/>
    </location>
</feature>
<dbReference type="GeneID" id="66118201"/>
<evidence type="ECO:0000313" key="3">
    <source>
        <dbReference type="EMBL" id="KAG7194119.1"/>
    </source>
</evidence>
<feature type="region of interest" description="Disordered" evidence="2">
    <location>
        <begin position="1"/>
        <end position="70"/>
    </location>
</feature>
<keyword evidence="1" id="KW-0175">Coiled coil</keyword>
<reference evidence="3" key="1">
    <citation type="submission" date="2021-03" db="EMBL/GenBank/DDBJ databases">
        <authorList>
            <person name="Palmer J.M."/>
        </authorList>
    </citation>
    <scope>NUCLEOTIDE SEQUENCE</scope>
    <source>
        <strain evidence="3">ARV_011</strain>
    </source>
</reference>
<evidence type="ECO:0008006" key="5">
    <source>
        <dbReference type="Google" id="ProtNLM"/>
    </source>
</evidence>
<dbReference type="EMBL" id="JAHMUF010000008">
    <property type="protein sequence ID" value="KAG7194119.1"/>
    <property type="molecule type" value="Genomic_DNA"/>
</dbReference>
<evidence type="ECO:0000256" key="1">
    <source>
        <dbReference type="SAM" id="Coils"/>
    </source>
</evidence>
<evidence type="ECO:0000256" key="2">
    <source>
        <dbReference type="SAM" id="MobiDB-lite"/>
    </source>
</evidence>
<dbReference type="OrthoDB" id="3993941at2759"/>
<comment type="caution">
    <text evidence="3">The sequence shown here is derived from an EMBL/GenBank/DDBJ whole genome shotgun (WGS) entry which is preliminary data.</text>
</comment>
<feature type="compositionally biased region" description="Low complexity" evidence="2">
    <location>
        <begin position="329"/>
        <end position="342"/>
    </location>
</feature>
<feature type="region of interest" description="Disordered" evidence="2">
    <location>
        <begin position="320"/>
        <end position="366"/>
    </location>
</feature>
<proteinExistence type="predicted"/>
<protein>
    <recommendedName>
        <fullName evidence="5">Autophagy-related protein 28</fullName>
    </recommendedName>
</protein>
<organism evidence="3 4">
    <name type="scientific">Scheffersomyces spartinae</name>
    <dbReference type="NCBI Taxonomy" id="45513"/>
    <lineage>
        <taxon>Eukaryota</taxon>
        <taxon>Fungi</taxon>
        <taxon>Dikarya</taxon>
        <taxon>Ascomycota</taxon>
        <taxon>Saccharomycotina</taxon>
        <taxon>Pichiomycetes</taxon>
        <taxon>Debaryomycetaceae</taxon>
        <taxon>Scheffersomyces</taxon>
    </lineage>
</organism>